<evidence type="ECO:0000313" key="3">
    <source>
        <dbReference type="EMBL" id="MVD25396.1"/>
    </source>
</evidence>
<name>A0A075CZA4_VIBCL</name>
<dbReference type="EMBL" id="QZRB01000038">
    <property type="protein sequence ID" value="MVD25396.1"/>
    <property type="molecule type" value="Genomic_DNA"/>
</dbReference>
<dbReference type="Proteomes" id="UP000471242">
    <property type="component" value="Unassembled WGS sequence"/>
</dbReference>
<gene>
    <name evidence="3" type="ORF">D6U24_18860</name>
</gene>
<reference evidence="3 4" key="3">
    <citation type="submission" date="2018-09" db="EMBL/GenBank/DDBJ databases">
        <title>Genomic epidemiology reveals two lineages of Vibrio cholerae that can cause global cholera epidemics despite absence of cholera toxin gene.</title>
        <authorList>
            <person name="Wang H."/>
            <person name="Zen W."/>
            <person name="Yu H."/>
            <person name="Zhang W."/>
            <person name="Pan J."/>
            <person name="Yang C."/>
            <person name="Cui Y."/>
        </authorList>
    </citation>
    <scope>NUCLEOTIDE SEQUENCE [LARGE SCALE GENOMIC DNA]</scope>
    <source>
        <strain evidence="3 4">00-1_S85</strain>
    </source>
</reference>
<protein>
    <submittedName>
        <fullName evidence="2">Uncharacterized protein</fullName>
    </submittedName>
</protein>
<dbReference type="EMBL" id="KF680548">
    <property type="protein sequence ID" value="AHC32108.1"/>
    <property type="molecule type" value="Genomic_DNA"/>
</dbReference>
<feature type="transmembrane region" description="Helical" evidence="1">
    <location>
        <begin position="12"/>
        <end position="36"/>
    </location>
</feature>
<dbReference type="AlphaFoldDB" id="A0A075CZA4"/>
<sequence length="102" mass="11772">MTVPLEAFVNWPVLMIFTALLTNTKKITLLFVWCFYISGWFSEHEKSASFTRCSRRLLPSTTKILEIIFSSFEMTALPTTKHLQTPFAQMLLAFPFCQLTPC</sequence>
<proteinExistence type="predicted"/>
<reference evidence="2" key="1">
    <citation type="submission" date="2013-09" db="EMBL/GenBank/DDBJ databases">
        <authorList>
            <person name="Zhang C.C."/>
            <person name="Pang B."/>
            <person name="Zhou Z.M."/>
        </authorList>
    </citation>
    <scope>NUCLEOTIDE SEQUENCE</scope>
    <source>
        <strain evidence="2">JX20062026</strain>
    </source>
</reference>
<organism evidence="2">
    <name type="scientific">Vibrio cholerae</name>
    <dbReference type="NCBI Taxonomy" id="666"/>
    <lineage>
        <taxon>Bacteria</taxon>
        <taxon>Pseudomonadati</taxon>
        <taxon>Pseudomonadota</taxon>
        <taxon>Gammaproteobacteria</taxon>
        <taxon>Vibrionales</taxon>
        <taxon>Vibrionaceae</taxon>
        <taxon>Vibrio</taxon>
    </lineage>
</organism>
<evidence type="ECO:0000256" key="1">
    <source>
        <dbReference type="SAM" id="Phobius"/>
    </source>
</evidence>
<accession>A0A075CZA4</accession>
<keyword evidence="1" id="KW-0472">Membrane</keyword>
<reference evidence="2" key="2">
    <citation type="journal article" date="2014" name="Infect. Genet. Evol.">
        <title>The purifying trend in the chromosomal integron in Vibrio cholerae strains during the seventh pandemic.</title>
        <authorList>
            <person name="Zhang C."/>
            <person name="Pang B."/>
            <person name="Zhou Z."/>
            <person name="Wang H."/>
            <person name="Zhou H."/>
            <person name="Lu X."/>
            <person name="Du P."/>
            <person name="Zhang L."/>
            <person name="Li J."/>
            <person name="Cui Z."/>
            <person name="Chen C."/>
            <person name="Stokes H.W."/>
            <person name="Kan B."/>
        </authorList>
    </citation>
    <scope>NUCLEOTIDE SEQUENCE</scope>
    <source>
        <strain evidence="2">JX20062026</strain>
    </source>
</reference>
<keyword evidence="1" id="KW-0812">Transmembrane</keyword>
<keyword evidence="1" id="KW-1133">Transmembrane helix</keyword>
<evidence type="ECO:0000313" key="4">
    <source>
        <dbReference type="Proteomes" id="UP000471242"/>
    </source>
</evidence>
<evidence type="ECO:0000313" key="2">
    <source>
        <dbReference type="EMBL" id="AHC32108.1"/>
    </source>
</evidence>